<dbReference type="eggNOG" id="ENOG5032YN6">
    <property type="taxonomic scope" value="Bacteria"/>
</dbReference>
<dbReference type="KEGG" id="mox:DAMO_0150"/>
<name>D5MIB1_METO1</name>
<evidence type="ECO:0000313" key="2">
    <source>
        <dbReference type="Proteomes" id="UP000006898"/>
    </source>
</evidence>
<dbReference type="Proteomes" id="UP000006898">
    <property type="component" value="Chromosome"/>
</dbReference>
<dbReference type="EMBL" id="FP565575">
    <property type="protein sequence ID" value="CBE67261.1"/>
    <property type="molecule type" value="Genomic_DNA"/>
</dbReference>
<organism evidence="1 2">
    <name type="scientific">Methylomirabilis oxygeniifera</name>
    <dbReference type="NCBI Taxonomy" id="671143"/>
    <lineage>
        <taxon>Bacteria</taxon>
        <taxon>Candidatus Methylomirabilota</taxon>
        <taxon>Candidatus Methylomirabilia</taxon>
        <taxon>Candidatus Methylomirabilales</taxon>
        <taxon>Candidatus Methylomirabilaceae</taxon>
        <taxon>Candidatus Methylomirabilis</taxon>
    </lineage>
</organism>
<proteinExistence type="predicted"/>
<reference evidence="1 2" key="1">
    <citation type="journal article" date="2010" name="Nature">
        <title>Nitrite-driven anaerobic methane oxidation by oxygenic bacteria.</title>
        <authorList>
            <person name="Ettwig K.F."/>
            <person name="Butler M.K."/>
            <person name="Le Paslier D."/>
            <person name="Pelletier E."/>
            <person name="Mangenot S."/>
            <person name="Kuypers M.M.M."/>
            <person name="Schreiber F."/>
            <person name="Dutilh B.E."/>
            <person name="Zedelius J."/>
            <person name="de Beer D."/>
            <person name="Gloerich J."/>
            <person name="Wessels H.J.C.T."/>
            <person name="van Allen T."/>
            <person name="Luesken F."/>
            <person name="Wu M."/>
            <person name="van de Pas-Schoonen K.T."/>
            <person name="Op den Camp H.J.M."/>
            <person name="Janssen-Megens E.M."/>
            <person name="Francoijs K-J."/>
            <person name="Stunnenberg H."/>
            <person name="Weissenbach J."/>
            <person name="Jetten M.S.M."/>
            <person name="Strous M."/>
        </authorList>
    </citation>
    <scope>NUCLEOTIDE SEQUENCE [LARGE SCALE GENOMIC DNA]</scope>
</reference>
<accession>D5MIB1</accession>
<dbReference type="HOGENOM" id="CLU_200298_0_0_0"/>
<sequence>MHFEIIGSITDVETIAAGGSVRILPVLRKQYGSGHWRKLKGIATVRLTDRTMRLAEVHWFEAHGIGKRKMRIKRFLD</sequence>
<dbReference type="AlphaFoldDB" id="D5MIB1"/>
<protein>
    <submittedName>
        <fullName evidence="1">Uncharacterized protein</fullName>
    </submittedName>
</protein>
<gene>
    <name evidence="1" type="ORF">DAMO_0150</name>
</gene>
<evidence type="ECO:0000313" key="1">
    <source>
        <dbReference type="EMBL" id="CBE67261.1"/>
    </source>
</evidence>
<dbReference type="PATRIC" id="fig|671143.5.peg.131"/>